<comment type="caution">
    <text evidence="4">The sequence shown here is derived from an EMBL/GenBank/DDBJ whole genome shotgun (WGS) entry which is preliminary data.</text>
</comment>
<accession>A0A9W6P661</accession>
<dbReference type="PANTHER" id="PTHR43877:SF1">
    <property type="entry name" value="ACETYLTRANSFERASE"/>
    <property type="match status" value="1"/>
</dbReference>
<dbReference type="Gene3D" id="3.40.630.30">
    <property type="match status" value="1"/>
</dbReference>
<evidence type="ECO:0000256" key="1">
    <source>
        <dbReference type="ARBA" id="ARBA00022679"/>
    </source>
</evidence>
<protein>
    <recommendedName>
        <fullName evidence="3">N-acetyltransferase domain-containing protein</fullName>
    </recommendedName>
</protein>
<dbReference type="AlphaFoldDB" id="A0A9W6P661"/>
<dbReference type="GO" id="GO:0016747">
    <property type="term" value="F:acyltransferase activity, transferring groups other than amino-acyl groups"/>
    <property type="evidence" value="ECO:0007669"/>
    <property type="project" value="InterPro"/>
</dbReference>
<proteinExistence type="predicted"/>
<dbReference type="EMBL" id="BSQG01000003">
    <property type="protein sequence ID" value="GLU47910.1"/>
    <property type="molecule type" value="Genomic_DNA"/>
</dbReference>
<dbReference type="PANTHER" id="PTHR43877">
    <property type="entry name" value="AMINOALKYLPHOSPHONATE N-ACETYLTRANSFERASE-RELATED-RELATED"/>
    <property type="match status" value="1"/>
</dbReference>
<dbReference type="InterPro" id="IPR050832">
    <property type="entry name" value="Bact_Acetyltransf"/>
</dbReference>
<organism evidence="4 5">
    <name type="scientific">Nocardiopsis ansamitocini</name>
    <dbReference type="NCBI Taxonomy" id="1670832"/>
    <lineage>
        <taxon>Bacteria</taxon>
        <taxon>Bacillati</taxon>
        <taxon>Actinomycetota</taxon>
        <taxon>Actinomycetes</taxon>
        <taxon>Streptosporangiales</taxon>
        <taxon>Nocardiopsidaceae</taxon>
        <taxon>Nocardiopsis</taxon>
    </lineage>
</organism>
<evidence type="ECO:0000313" key="4">
    <source>
        <dbReference type="EMBL" id="GLU47910.1"/>
    </source>
</evidence>
<dbReference type="Proteomes" id="UP001165092">
    <property type="component" value="Unassembled WGS sequence"/>
</dbReference>
<reference evidence="4" key="1">
    <citation type="submission" date="2023-02" db="EMBL/GenBank/DDBJ databases">
        <title>Nocardiopsis ansamitocini NBRC 112285.</title>
        <authorList>
            <person name="Ichikawa N."/>
            <person name="Sato H."/>
            <person name="Tonouchi N."/>
        </authorList>
    </citation>
    <scope>NUCLEOTIDE SEQUENCE</scope>
    <source>
        <strain evidence="4">NBRC 112285</strain>
    </source>
</reference>
<evidence type="ECO:0000259" key="3">
    <source>
        <dbReference type="PROSITE" id="PS51186"/>
    </source>
</evidence>
<gene>
    <name evidence="4" type="ORF">Nans01_22610</name>
</gene>
<dbReference type="InterPro" id="IPR016181">
    <property type="entry name" value="Acyl_CoA_acyltransferase"/>
</dbReference>
<name>A0A9W6P661_9ACTN</name>
<evidence type="ECO:0000313" key="5">
    <source>
        <dbReference type="Proteomes" id="UP001165092"/>
    </source>
</evidence>
<sequence>MVFHPFGAVMRPESADSLTVRIRAATVNAMTDLLAGAVDEAVEAFWALGGETRALNGAHLVRNRSAGHVGFANFVTRLVGDDPVQVADVLGRAWEWIGAPSARVQVGASTPPATEAALVLKGWRHNATRIALVGTAPPPARHADTEVRSVDSPEDWARLAELFRADHEEEDRSRGRLPRPIEHTEQAVLVRRAKTPDVHYWLACKDGVACGFFSSWQGAGVLSVVEDLFVHPDHRGGGIADQLLRHATVDAGLNGARPVLVLPDAGDRPKNFYHRRGFRPVSTIRYYAPPDRRV</sequence>
<dbReference type="Pfam" id="PF13508">
    <property type="entry name" value="Acetyltransf_7"/>
    <property type="match status" value="1"/>
</dbReference>
<dbReference type="PROSITE" id="PS51186">
    <property type="entry name" value="GNAT"/>
    <property type="match status" value="1"/>
</dbReference>
<dbReference type="SUPFAM" id="SSF55729">
    <property type="entry name" value="Acyl-CoA N-acyltransferases (Nat)"/>
    <property type="match status" value="1"/>
</dbReference>
<dbReference type="CDD" id="cd04301">
    <property type="entry name" value="NAT_SF"/>
    <property type="match status" value="1"/>
</dbReference>
<dbReference type="InterPro" id="IPR000182">
    <property type="entry name" value="GNAT_dom"/>
</dbReference>
<evidence type="ECO:0000256" key="2">
    <source>
        <dbReference type="ARBA" id="ARBA00023315"/>
    </source>
</evidence>
<keyword evidence="2" id="KW-0012">Acyltransferase</keyword>
<keyword evidence="1" id="KW-0808">Transferase</keyword>
<keyword evidence="5" id="KW-1185">Reference proteome</keyword>
<feature type="domain" description="N-acetyltransferase" evidence="3">
    <location>
        <begin position="145"/>
        <end position="294"/>
    </location>
</feature>